<dbReference type="GO" id="GO:0030246">
    <property type="term" value="F:carbohydrate binding"/>
    <property type="evidence" value="ECO:0007669"/>
    <property type="project" value="InterPro"/>
</dbReference>
<dbReference type="Pfam" id="PF09458">
    <property type="entry name" value="H_lectin"/>
    <property type="match status" value="1"/>
</dbReference>
<protein>
    <recommendedName>
        <fullName evidence="1">H-type lectin domain-containing protein</fullName>
    </recommendedName>
</protein>
<gene>
    <name evidence="2" type="ORF">POCTA_138.1.T0410290</name>
</gene>
<keyword evidence="3" id="KW-1185">Reference proteome</keyword>
<dbReference type="Proteomes" id="UP000683925">
    <property type="component" value="Unassembled WGS sequence"/>
</dbReference>
<comment type="caution">
    <text evidence="2">The sequence shown here is derived from an EMBL/GenBank/DDBJ whole genome shotgun (WGS) entry which is preliminary data.</text>
</comment>
<dbReference type="InterPro" id="IPR019019">
    <property type="entry name" value="H-type_lectin_domain"/>
</dbReference>
<dbReference type="AlphaFoldDB" id="A0A8S1UB95"/>
<evidence type="ECO:0000313" key="3">
    <source>
        <dbReference type="Proteomes" id="UP000683925"/>
    </source>
</evidence>
<evidence type="ECO:0000313" key="2">
    <source>
        <dbReference type="EMBL" id="CAD8162491.1"/>
    </source>
</evidence>
<accession>A0A8S1UB95</accession>
<proteinExistence type="predicted"/>
<sequence>MKMIFVLQVVWATISYDSNTFTKFAYQYSGGSRCNPPAQKQETVYFSDVFARPPKILINTILMDTNHPFVNYTFSITTVTTQSFTFNLECFLGTIFGPVYGIVLKWLAIDDERIQIINEFNMYSFENKTYPLVNSNAETVFISLINFSYQGPVYFDILASELTKTSVSVTITDPNNTLSNLLFLGYQVILGVKEAITIIDVIKTTAIYTSPKYVTQENSWLITPFVGFYYNVNDNVRLNFTQYQDQQKIWYTIESIYGFQYYTPQTHQPTWIMYQFKTVFTAVDCITIRITQIKEKLAEFRNSFEVEIMETQQIVRNLGTTNLAIDKNYQLINLKVYARCFQLKKIQSYFNKCYGCLPQKTNQFSHNCYGAINTINYSVKLLPTIQANQELIIILSNLDCQIYQKLFNQVVTQVKLIEIKQVDI</sequence>
<dbReference type="OMA" id="EIMETQQ"/>
<organism evidence="2 3">
    <name type="scientific">Paramecium octaurelia</name>
    <dbReference type="NCBI Taxonomy" id="43137"/>
    <lineage>
        <taxon>Eukaryota</taxon>
        <taxon>Sar</taxon>
        <taxon>Alveolata</taxon>
        <taxon>Ciliophora</taxon>
        <taxon>Intramacronucleata</taxon>
        <taxon>Oligohymenophorea</taxon>
        <taxon>Peniculida</taxon>
        <taxon>Parameciidae</taxon>
        <taxon>Paramecium</taxon>
    </lineage>
</organism>
<dbReference type="GO" id="GO:0007155">
    <property type="term" value="P:cell adhesion"/>
    <property type="evidence" value="ECO:0007669"/>
    <property type="project" value="InterPro"/>
</dbReference>
<reference evidence="2" key="1">
    <citation type="submission" date="2021-01" db="EMBL/GenBank/DDBJ databases">
        <authorList>
            <consortium name="Genoscope - CEA"/>
            <person name="William W."/>
        </authorList>
    </citation>
    <scope>NUCLEOTIDE SEQUENCE</scope>
</reference>
<dbReference type="OrthoDB" id="317106at2759"/>
<evidence type="ECO:0000259" key="1">
    <source>
        <dbReference type="Pfam" id="PF09458"/>
    </source>
</evidence>
<feature type="domain" description="H-type lectin" evidence="1">
    <location>
        <begin position="42"/>
        <end position="109"/>
    </location>
</feature>
<dbReference type="EMBL" id="CAJJDP010000041">
    <property type="protein sequence ID" value="CAD8162491.1"/>
    <property type="molecule type" value="Genomic_DNA"/>
</dbReference>
<name>A0A8S1UB95_PAROT</name>